<dbReference type="EMBL" id="WDER01000033">
    <property type="protein sequence ID" value="KAB6082025.1"/>
    <property type="molecule type" value="Genomic_DNA"/>
</dbReference>
<protein>
    <submittedName>
        <fullName evidence="2">Uncharacterized protein</fullName>
    </submittedName>
</protein>
<dbReference type="AlphaFoldDB" id="A0A415KDZ0"/>
<dbReference type="Proteomes" id="UP000284495">
    <property type="component" value="Unassembled WGS sequence"/>
</dbReference>
<proteinExistence type="predicted"/>
<accession>A0A415KDZ0</accession>
<evidence type="ECO:0000313" key="1">
    <source>
        <dbReference type="EMBL" id="KAB6082025.1"/>
    </source>
</evidence>
<evidence type="ECO:0000313" key="2">
    <source>
        <dbReference type="EMBL" id="RHL34499.1"/>
    </source>
</evidence>
<reference evidence="2 3" key="1">
    <citation type="submission" date="2018-08" db="EMBL/GenBank/DDBJ databases">
        <title>A genome reference for cultivated species of the human gut microbiota.</title>
        <authorList>
            <person name="Zou Y."/>
            <person name="Xue W."/>
            <person name="Luo G."/>
        </authorList>
    </citation>
    <scope>NUCLEOTIDE SEQUENCE [LARGE SCALE GENOMIC DNA]</scope>
    <source>
        <strain evidence="2 3">AF38-2</strain>
    </source>
</reference>
<gene>
    <name evidence="2" type="ORF">DW027_18945</name>
    <name evidence="1" type="ORF">GA560_13170</name>
</gene>
<organism evidence="2 3">
    <name type="scientific">Bacteroides xylanisolvens</name>
    <dbReference type="NCBI Taxonomy" id="371601"/>
    <lineage>
        <taxon>Bacteria</taxon>
        <taxon>Pseudomonadati</taxon>
        <taxon>Bacteroidota</taxon>
        <taxon>Bacteroidia</taxon>
        <taxon>Bacteroidales</taxon>
        <taxon>Bacteroidaceae</taxon>
        <taxon>Bacteroides</taxon>
    </lineage>
</organism>
<dbReference type="RefSeq" id="WP_049702402.1">
    <property type="nucleotide sequence ID" value="NZ_CP072212.1"/>
</dbReference>
<evidence type="ECO:0000313" key="3">
    <source>
        <dbReference type="Proteomes" id="UP000284495"/>
    </source>
</evidence>
<reference evidence="1 4" key="2">
    <citation type="journal article" date="2019" name="Nat. Med.">
        <title>A library of human gut bacterial isolates paired with longitudinal multiomics data enables mechanistic microbiome research.</title>
        <authorList>
            <person name="Poyet M."/>
            <person name="Groussin M."/>
            <person name="Gibbons S.M."/>
            <person name="Avila-Pacheco J."/>
            <person name="Jiang X."/>
            <person name="Kearney S.M."/>
            <person name="Perrotta A.R."/>
            <person name="Berdy B."/>
            <person name="Zhao S."/>
            <person name="Lieberman T.D."/>
            <person name="Swanson P.K."/>
            <person name="Smith M."/>
            <person name="Roesemann S."/>
            <person name="Alexander J.E."/>
            <person name="Rich S.A."/>
            <person name="Livny J."/>
            <person name="Vlamakis H."/>
            <person name="Clish C."/>
            <person name="Bullock K."/>
            <person name="Deik A."/>
            <person name="Scott J."/>
            <person name="Pierce K.A."/>
            <person name="Xavier R.J."/>
            <person name="Alm E.J."/>
        </authorList>
    </citation>
    <scope>NUCLEOTIDE SEQUENCE [LARGE SCALE GENOMIC DNA]</scope>
    <source>
        <strain evidence="1 4">BIOML-A73</strain>
    </source>
</reference>
<name>A0A415KDZ0_9BACE</name>
<comment type="caution">
    <text evidence="2">The sequence shown here is derived from an EMBL/GenBank/DDBJ whole genome shotgun (WGS) entry which is preliminary data.</text>
</comment>
<dbReference type="EMBL" id="QROO01000028">
    <property type="protein sequence ID" value="RHL34499.1"/>
    <property type="molecule type" value="Genomic_DNA"/>
</dbReference>
<dbReference type="Proteomes" id="UP000474077">
    <property type="component" value="Unassembled WGS sequence"/>
</dbReference>
<evidence type="ECO:0000313" key="4">
    <source>
        <dbReference type="Proteomes" id="UP000474077"/>
    </source>
</evidence>
<sequence length="63" mass="7239">MYVDIDNRGLLTINDIHPEDAQHLLKIIQQADAQLLSSPIEVLRKQLHLQLKELVFSVPNKKP</sequence>